<feature type="region of interest" description="Disordered" evidence="1">
    <location>
        <begin position="1"/>
        <end position="86"/>
    </location>
</feature>
<evidence type="ECO:0000313" key="3">
    <source>
        <dbReference type="Proteomes" id="UP000033188"/>
    </source>
</evidence>
<name>A0A061DEV5_BABBI</name>
<evidence type="ECO:0000313" key="2">
    <source>
        <dbReference type="EMBL" id="CDR97940.1"/>
    </source>
</evidence>
<dbReference type="AlphaFoldDB" id="A0A061DEV5"/>
<accession>A0A061DEV5</accession>
<reference evidence="3" key="1">
    <citation type="journal article" date="2014" name="Nucleic Acids Res.">
        <title>The evolutionary dynamics of variant antigen genes in Babesia reveal a history of genomic innovation underlying host-parasite interaction.</title>
        <authorList>
            <person name="Jackson A.P."/>
            <person name="Otto T.D."/>
            <person name="Darby A."/>
            <person name="Ramaprasad A."/>
            <person name="Xia D."/>
            <person name="Echaide I.E."/>
            <person name="Farber M."/>
            <person name="Gahlot S."/>
            <person name="Gamble J."/>
            <person name="Gupta D."/>
            <person name="Gupta Y."/>
            <person name="Jackson L."/>
            <person name="Malandrin L."/>
            <person name="Malas T.B."/>
            <person name="Moussa E."/>
            <person name="Nair M."/>
            <person name="Reid A.J."/>
            <person name="Sanders M."/>
            <person name="Sharma J."/>
            <person name="Tracey A."/>
            <person name="Quail M.A."/>
            <person name="Weir W."/>
            <person name="Wastling J.M."/>
            <person name="Hall N."/>
            <person name="Willadsen P."/>
            <person name="Lingelbach K."/>
            <person name="Shiels B."/>
            <person name="Tait A."/>
            <person name="Berriman M."/>
            <person name="Allred D.R."/>
            <person name="Pain A."/>
        </authorList>
    </citation>
    <scope>NUCLEOTIDE SEQUENCE [LARGE SCALE GENOMIC DNA]</scope>
    <source>
        <strain evidence="3">Bond</strain>
    </source>
</reference>
<dbReference type="Proteomes" id="UP000033188">
    <property type="component" value="Chromosome 5"/>
</dbReference>
<protein>
    <submittedName>
        <fullName evidence="2">Uncharacterized protein</fullName>
    </submittedName>
</protein>
<gene>
    <name evidence="2" type="ORF">BBBOND_0404280</name>
</gene>
<sequence>MEDDRSSSRHDGRHLISPDEFGRLPYDSVPPVHAHGGDIGFGADTAERAQGYMDVEGKMWFEDEREQKTTQPHSGGDTPRFPDRDN</sequence>
<proteinExistence type="predicted"/>
<organism evidence="2 3">
    <name type="scientific">Babesia bigemina</name>
    <dbReference type="NCBI Taxonomy" id="5866"/>
    <lineage>
        <taxon>Eukaryota</taxon>
        <taxon>Sar</taxon>
        <taxon>Alveolata</taxon>
        <taxon>Apicomplexa</taxon>
        <taxon>Aconoidasida</taxon>
        <taxon>Piroplasmida</taxon>
        <taxon>Babesiidae</taxon>
        <taxon>Babesia</taxon>
    </lineage>
</organism>
<dbReference type="GeneID" id="24566481"/>
<evidence type="ECO:0000256" key="1">
    <source>
        <dbReference type="SAM" id="MobiDB-lite"/>
    </source>
</evidence>
<dbReference type="VEuPathDB" id="PiroplasmaDB:BBBOND_0404280"/>
<dbReference type="KEGG" id="bbig:BBBOND_0404280"/>
<dbReference type="RefSeq" id="XP_012770126.1">
    <property type="nucleotide sequence ID" value="XM_012914672.1"/>
</dbReference>
<keyword evidence="3" id="KW-1185">Reference proteome</keyword>
<feature type="compositionally biased region" description="Basic and acidic residues" evidence="1">
    <location>
        <begin position="55"/>
        <end position="68"/>
    </location>
</feature>
<feature type="compositionally biased region" description="Basic and acidic residues" evidence="1">
    <location>
        <begin position="1"/>
        <end position="22"/>
    </location>
</feature>
<dbReference type="EMBL" id="LK391711">
    <property type="protein sequence ID" value="CDR97940.1"/>
    <property type="molecule type" value="Genomic_DNA"/>
</dbReference>